<dbReference type="Gene3D" id="3.10.450.40">
    <property type="match status" value="1"/>
</dbReference>
<dbReference type="EMBL" id="JAEKFT010000010">
    <property type="protein sequence ID" value="MBT0961666.1"/>
    <property type="molecule type" value="Genomic_DNA"/>
</dbReference>
<dbReference type="Pfam" id="PF04965">
    <property type="entry name" value="GPW_gp25"/>
    <property type="match status" value="1"/>
</dbReference>
<dbReference type="InterPro" id="IPR007048">
    <property type="entry name" value="IraD/Gp25-like"/>
</dbReference>
<gene>
    <name evidence="2" type="ORF">I8J34_10835</name>
</gene>
<dbReference type="AlphaFoldDB" id="A0A944DAS6"/>
<evidence type="ECO:0000313" key="2">
    <source>
        <dbReference type="EMBL" id="MBT0961666.1"/>
    </source>
</evidence>
<evidence type="ECO:0000313" key="3">
    <source>
        <dbReference type="Proteomes" id="UP000694660"/>
    </source>
</evidence>
<proteinExistence type="predicted"/>
<evidence type="ECO:0000259" key="1">
    <source>
        <dbReference type="Pfam" id="PF04965"/>
    </source>
</evidence>
<feature type="domain" description="IraD/Gp25-like" evidence="1">
    <location>
        <begin position="16"/>
        <end position="85"/>
    </location>
</feature>
<organism evidence="2 3">
    <name type="scientific">Denitromonas iodatirespirans</name>
    <dbReference type="NCBI Taxonomy" id="2795389"/>
    <lineage>
        <taxon>Bacteria</taxon>
        <taxon>Pseudomonadati</taxon>
        <taxon>Pseudomonadota</taxon>
        <taxon>Betaproteobacteria</taxon>
        <taxon>Rhodocyclales</taxon>
        <taxon>Zoogloeaceae</taxon>
        <taxon>Denitromonas</taxon>
    </lineage>
</organism>
<dbReference type="RefSeq" id="WP_214361422.1">
    <property type="nucleotide sequence ID" value="NZ_JAEKFT010000010.1"/>
</dbReference>
<reference evidence="3" key="1">
    <citation type="journal article" date="2022" name="ISME J.">
        <title>Genetic and phylogenetic analysis of dissimilatory iodate-reducing bacteria identifies potential niches across the world's oceans.</title>
        <authorList>
            <person name="Reyes-Umana V."/>
            <person name="Henning Z."/>
            <person name="Lee K."/>
            <person name="Barnum T.P."/>
            <person name="Coates J.D."/>
        </authorList>
    </citation>
    <scope>NUCLEOTIDE SEQUENCE [LARGE SCALE GENOMIC DNA]</scope>
    <source>
        <strain evidence="3">IR12</strain>
    </source>
</reference>
<keyword evidence="3" id="KW-1185">Reference proteome</keyword>
<dbReference type="SUPFAM" id="SSF160719">
    <property type="entry name" value="gpW/gp25-like"/>
    <property type="match status" value="1"/>
</dbReference>
<comment type="caution">
    <text evidence="2">The sequence shown here is derived from an EMBL/GenBank/DDBJ whole genome shotgun (WGS) entry which is preliminary data.</text>
</comment>
<protein>
    <submittedName>
        <fullName evidence="2">GPW/gp25 family protein</fullName>
    </submittedName>
</protein>
<sequence length="115" mass="12275">MSWLGIATTDGTRLDGLDHIAQSVRDILTTAVGSRLMRRSYGSNIPDLIDQPMNGTTLLRLSAAAVVALRRWEPRIRLTRVRFTVGGAGVLTVDMDIALADQSAAQSLTLALGAA</sequence>
<accession>A0A944DAS6</accession>
<name>A0A944DAS6_DENI1</name>
<dbReference type="Proteomes" id="UP000694660">
    <property type="component" value="Unassembled WGS sequence"/>
</dbReference>